<evidence type="ECO:0000256" key="2">
    <source>
        <dbReference type="SAM" id="Phobius"/>
    </source>
</evidence>
<dbReference type="InterPro" id="IPR045931">
    <property type="entry name" value="DUF6350"/>
</dbReference>
<keyword evidence="2" id="KW-0812">Transmembrane</keyword>
<feature type="transmembrane region" description="Helical" evidence="2">
    <location>
        <begin position="203"/>
        <end position="227"/>
    </location>
</feature>
<feature type="region of interest" description="Disordered" evidence="1">
    <location>
        <begin position="402"/>
        <end position="477"/>
    </location>
</feature>
<dbReference type="EMBL" id="JACIFP010000001">
    <property type="protein sequence ID" value="MBB4137741.1"/>
    <property type="molecule type" value="Genomic_DNA"/>
</dbReference>
<accession>A0A840F1J2</accession>
<comment type="caution">
    <text evidence="3">The sequence shown here is derived from an EMBL/GenBank/DDBJ whole genome shotgun (WGS) entry which is preliminary data.</text>
</comment>
<feature type="compositionally biased region" description="Acidic residues" evidence="1">
    <location>
        <begin position="402"/>
        <end position="469"/>
    </location>
</feature>
<feature type="transmembrane region" description="Helical" evidence="2">
    <location>
        <begin position="332"/>
        <end position="351"/>
    </location>
</feature>
<dbReference type="Proteomes" id="UP000551501">
    <property type="component" value="Unassembled WGS sequence"/>
</dbReference>
<reference evidence="3 4" key="1">
    <citation type="submission" date="2020-08" db="EMBL/GenBank/DDBJ databases">
        <title>Sequencing the genomes of 1000 actinobacteria strains.</title>
        <authorList>
            <person name="Klenk H.-P."/>
        </authorList>
    </citation>
    <scope>NUCLEOTIDE SEQUENCE [LARGE SCALE GENOMIC DNA]</scope>
    <source>
        <strain evidence="3 4">DSM 45298</strain>
    </source>
</reference>
<feature type="transmembrane region" description="Helical" evidence="2">
    <location>
        <begin position="88"/>
        <end position="110"/>
    </location>
</feature>
<feature type="transmembrane region" description="Helical" evidence="2">
    <location>
        <begin position="37"/>
        <end position="60"/>
    </location>
</feature>
<evidence type="ECO:0000313" key="3">
    <source>
        <dbReference type="EMBL" id="MBB4137741.1"/>
    </source>
</evidence>
<protein>
    <submittedName>
        <fullName evidence="3">Uncharacterized protein</fullName>
    </submittedName>
</protein>
<dbReference type="Pfam" id="PF19877">
    <property type="entry name" value="DUF6350"/>
    <property type="match status" value="1"/>
</dbReference>
<feature type="transmembrane region" description="Helical" evidence="2">
    <location>
        <begin position="122"/>
        <end position="142"/>
    </location>
</feature>
<keyword evidence="2" id="KW-1133">Transmembrane helix</keyword>
<gene>
    <name evidence="3" type="ORF">BKA16_004293</name>
</gene>
<evidence type="ECO:0000256" key="1">
    <source>
        <dbReference type="SAM" id="MobiDB-lite"/>
    </source>
</evidence>
<dbReference type="AlphaFoldDB" id="A0A840F1J2"/>
<sequence length="477" mass="47773">MSSSSSKSLATRLRQVRLARRADAAPRKAATGDLVKVALLVPGLTVLVIVIVLAVVRLLAGDGLSGIMSGAAAGWLAVNQVPVTLSGVTLGLLPLLPTVLVGLGTVKVVADGASTARELPDLIGIVGAALGGSLLVTALSLAVVADGSAVTAVGQPDPLQAFGFTLLVQGIAIAVGIAVPSLKPVLDEFAVPATERVGARGGVIAFGVLVAGGAILVFLGIATHWGAVSAMIGDGNTFDGYLGLTVLSILYLPNMMIGAAAVSTGATAQLGSTVVDAFDVSRGAVPPLPIVAAVPESGIGGLGGFLFLIPLAAGLLLGWYTRSTEPLRHLRAVGIGAAVTAALIVAWTWLAGGQLGELGHSGVGVAIAGVYTFAWLLLAGALVVGVMWAAGGGLGRGSADDDLDSWFEDVPDEDVPDDDDADSDAVDEGPDISDEDPDASDVSDEGGEAAADDDFVAVDETETGDEDRVDSEAQSRD</sequence>
<dbReference type="RefSeq" id="WP_183372565.1">
    <property type="nucleotide sequence ID" value="NZ_BAABHL010000001.1"/>
</dbReference>
<keyword evidence="2" id="KW-0472">Membrane</keyword>
<keyword evidence="4" id="KW-1185">Reference proteome</keyword>
<organism evidence="3 4">
    <name type="scientific">Gordonia humi</name>
    <dbReference type="NCBI Taxonomy" id="686429"/>
    <lineage>
        <taxon>Bacteria</taxon>
        <taxon>Bacillati</taxon>
        <taxon>Actinomycetota</taxon>
        <taxon>Actinomycetes</taxon>
        <taxon>Mycobacteriales</taxon>
        <taxon>Gordoniaceae</taxon>
        <taxon>Gordonia</taxon>
    </lineage>
</organism>
<feature type="transmembrane region" description="Helical" evidence="2">
    <location>
        <begin position="299"/>
        <end position="320"/>
    </location>
</feature>
<feature type="transmembrane region" description="Helical" evidence="2">
    <location>
        <begin position="363"/>
        <end position="390"/>
    </location>
</feature>
<feature type="transmembrane region" description="Helical" evidence="2">
    <location>
        <begin position="162"/>
        <end position="182"/>
    </location>
</feature>
<name>A0A840F1J2_9ACTN</name>
<proteinExistence type="predicted"/>
<evidence type="ECO:0000313" key="4">
    <source>
        <dbReference type="Proteomes" id="UP000551501"/>
    </source>
</evidence>